<sequence length="303" mass="34501">MRLPLLILLLAVFLKGNGQGLFDYADTLNKTRRNWVWITEGVGASTSIVLLNEVWYKNYPRSPLHSFNDNREWLQMDKVGHAMTSYYIGLAGNEMMKWSGVDQKRSVLFGSTLGLVYLTGVEILDGTSAHWGFSWGDMLANVSGTVLVGGQELLWGEQRFKMKVSAHMTTYASYRPNVLGASRLERMLKDYNGQTYWLSMNLKSMFFREVDNFPGWLNLAAGYGVEEMIAGSPDADFCITNPDLCGALSPYRQWYLSIDVDLTKVEWKRKVFKAIFGSFGWIKFPAPTIELGNGATRFYWLYF</sequence>
<dbReference type="EMBL" id="OU015584">
    <property type="protein sequence ID" value="CAG5085584.1"/>
    <property type="molecule type" value="Genomic_DNA"/>
</dbReference>
<gene>
    <name evidence="1" type="ORF">CRYO30217_02804</name>
</gene>
<evidence type="ECO:0008006" key="3">
    <source>
        <dbReference type="Google" id="ProtNLM"/>
    </source>
</evidence>
<accession>A0A916JQ19</accession>
<name>A0A916JQ19_9FLAO</name>
<dbReference type="RefSeq" id="WP_258543006.1">
    <property type="nucleotide sequence ID" value="NZ_OU015584.1"/>
</dbReference>
<keyword evidence="2" id="KW-1185">Reference proteome</keyword>
<dbReference type="Proteomes" id="UP000683507">
    <property type="component" value="Chromosome"/>
</dbReference>
<dbReference type="KEGG" id="ptan:CRYO30217_02804"/>
<organism evidence="1 2">
    <name type="scientific">Parvicella tangerina</name>
    <dbReference type="NCBI Taxonomy" id="2829795"/>
    <lineage>
        <taxon>Bacteria</taxon>
        <taxon>Pseudomonadati</taxon>
        <taxon>Bacteroidota</taxon>
        <taxon>Flavobacteriia</taxon>
        <taxon>Flavobacteriales</taxon>
        <taxon>Parvicellaceae</taxon>
        <taxon>Parvicella</taxon>
    </lineage>
</organism>
<dbReference type="AlphaFoldDB" id="A0A916JQ19"/>
<dbReference type="InterPro" id="IPR018736">
    <property type="entry name" value="DUF2279_periplasmic_lipo"/>
</dbReference>
<proteinExistence type="predicted"/>
<protein>
    <recommendedName>
        <fullName evidence="3">DUF2279 domain-containing protein</fullName>
    </recommendedName>
</protein>
<evidence type="ECO:0000313" key="2">
    <source>
        <dbReference type="Proteomes" id="UP000683507"/>
    </source>
</evidence>
<evidence type="ECO:0000313" key="1">
    <source>
        <dbReference type="EMBL" id="CAG5085584.1"/>
    </source>
</evidence>
<reference evidence="1" key="1">
    <citation type="submission" date="2021-04" db="EMBL/GenBank/DDBJ databases">
        <authorList>
            <person name="Rodrigo-Torres L."/>
            <person name="Arahal R. D."/>
            <person name="Lucena T."/>
        </authorList>
    </citation>
    <scope>NUCLEOTIDE SEQUENCE</scope>
    <source>
        <strain evidence="1">AS29M-1</strain>
    </source>
</reference>
<dbReference type="Pfam" id="PF10043">
    <property type="entry name" value="DUF2279"/>
    <property type="match status" value="1"/>
</dbReference>